<comment type="caution">
    <text evidence="5">The sequence shown here is derived from an EMBL/GenBank/DDBJ whole genome shotgun (WGS) entry which is preliminary data.</text>
</comment>
<name>A0A507B596_9PEZI</name>
<dbReference type="InterPro" id="IPR007219">
    <property type="entry name" value="XnlR_reg_dom"/>
</dbReference>
<dbReference type="PANTHER" id="PTHR31668:SF4">
    <property type="entry name" value="TRANSCRIPTIONAL ACTIVATOR PROTEIN DAL81"/>
    <property type="match status" value="1"/>
</dbReference>
<dbReference type="GO" id="GO:0006351">
    <property type="term" value="P:DNA-templated transcription"/>
    <property type="evidence" value="ECO:0007669"/>
    <property type="project" value="InterPro"/>
</dbReference>
<feature type="region of interest" description="Disordered" evidence="3">
    <location>
        <begin position="179"/>
        <end position="206"/>
    </location>
</feature>
<organism evidence="5 6">
    <name type="scientific">Thyridium curvatum</name>
    <dbReference type="NCBI Taxonomy" id="1093900"/>
    <lineage>
        <taxon>Eukaryota</taxon>
        <taxon>Fungi</taxon>
        <taxon>Dikarya</taxon>
        <taxon>Ascomycota</taxon>
        <taxon>Pezizomycotina</taxon>
        <taxon>Sordariomycetes</taxon>
        <taxon>Sordariomycetidae</taxon>
        <taxon>Thyridiales</taxon>
        <taxon>Thyridiaceae</taxon>
        <taxon>Thyridium</taxon>
    </lineage>
</organism>
<dbReference type="Pfam" id="PF04082">
    <property type="entry name" value="Fungal_trans"/>
    <property type="match status" value="1"/>
</dbReference>
<dbReference type="InterPro" id="IPR050797">
    <property type="entry name" value="Carb_Metab_Trans_Reg"/>
</dbReference>
<evidence type="ECO:0000259" key="4">
    <source>
        <dbReference type="PROSITE" id="PS50048"/>
    </source>
</evidence>
<dbReference type="SUPFAM" id="SSF57701">
    <property type="entry name" value="Zn2/Cys6 DNA-binding domain"/>
    <property type="match status" value="1"/>
</dbReference>
<dbReference type="PANTHER" id="PTHR31668">
    <property type="entry name" value="GLUCOSE TRANSPORT TRANSCRIPTION REGULATOR RGT1-RELATED-RELATED"/>
    <property type="match status" value="1"/>
</dbReference>
<dbReference type="STRING" id="1093900.A0A507B596"/>
<dbReference type="GO" id="GO:0001080">
    <property type="term" value="P:nitrogen catabolite activation of transcription from RNA polymerase II promoter"/>
    <property type="evidence" value="ECO:0007669"/>
    <property type="project" value="TreeGrafter"/>
</dbReference>
<dbReference type="GO" id="GO:0005634">
    <property type="term" value="C:nucleus"/>
    <property type="evidence" value="ECO:0007669"/>
    <property type="project" value="TreeGrafter"/>
</dbReference>
<dbReference type="GO" id="GO:0008270">
    <property type="term" value="F:zinc ion binding"/>
    <property type="evidence" value="ECO:0007669"/>
    <property type="project" value="InterPro"/>
</dbReference>
<reference evidence="5 6" key="1">
    <citation type="submission" date="2019-06" db="EMBL/GenBank/DDBJ databases">
        <title>Draft genome sequence of the filamentous fungus Phialemoniopsis curvata isolated from diesel fuel.</title>
        <authorList>
            <person name="Varaljay V.A."/>
            <person name="Lyon W.J."/>
            <person name="Crouch A.L."/>
            <person name="Drake C.E."/>
            <person name="Hollomon J.M."/>
            <person name="Nadeau L.J."/>
            <person name="Nunn H.S."/>
            <person name="Stevenson B.S."/>
            <person name="Bojanowski C.L."/>
            <person name="Crookes-Goodson W.J."/>
        </authorList>
    </citation>
    <scope>NUCLEOTIDE SEQUENCE [LARGE SCALE GENOMIC DNA]</scope>
    <source>
        <strain evidence="5 6">D216</strain>
    </source>
</reference>
<proteinExistence type="predicted"/>
<evidence type="ECO:0000256" key="2">
    <source>
        <dbReference type="ARBA" id="ARBA00023242"/>
    </source>
</evidence>
<dbReference type="Proteomes" id="UP000319257">
    <property type="component" value="Unassembled WGS sequence"/>
</dbReference>
<evidence type="ECO:0000313" key="5">
    <source>
        <dbReference type="EMBL" id="TPX11790.1"/>
    </source>
</evidence>
<protein>
    <recommendedName>
        <fullName evidence="4">Zn(2)-C6 fungal-type domain-containing protein</fullName>
    </recommendedName>
</protein>
<keyword evidence="2" id="KW-0539">Nucleus</keyword>
<dbReference type="InterPro" id="IPR036864">
    <property type="entry name" value="Zn2-C6_fun-type_DNA-bd_sf"/>
</dbReference>
<dbReference type="OrthoDB" id="1924787at2759"/>
<dbReference type="CDD" id="cd12148">
    <property type="entry name" value="fungal_TF_MHR"/>
    <property type="match status" value="1"/>
</dbReference>
<dbReference type="CDD" id="cd00067">
    <property type="entry name" value="GAL4"/>
    <property type="match status" value="1"/>
</dbReference>
<dbReference type="RefSeq" id="XP_030993501.1">
    <property type="nucleotide sequence ID" value="XM_031142281.1"/>
</dbReference>
<dbReference type="EMBL" id="SKBQ01000046">
    <property type="protein sequence ID" value="TPX11790.1"/>
    <property type="molecule type" value="Genomic_DNA"/>
</dbReference>
<dbReference type="InterPro" id="IPR001138">
    <property type="entry name" value="Zn2Cys6_DnaBD"/>
</dbReference>
<feature type="compositionally biased region" description="Polar residues" evidence="3">
    <location>
        <begin position="191"/>
        <end position="200"/>
    </location>
</feature>
<dbReference type="GO" id="GO:0003677">
    <property type="term" value="F:DNA binding"/>
    <property type="evidence" value="ECO:0007669"/>
    <property type="project" value="InterPro"/>
</dbReference>
<dbReference type="GeneID" id="41974974"/>
<evidence type="ECO:0000313" key="6">
    <source>
        <dbReference type="Proteomes" id="UP000319257"/>
    </source>
</evidence>
<dbReference type="AlphaFoldDB" id="A0A507B596"/>
<feature type="region of interest" description="Disordered" evidence="3">
    <location>
        <begin position="65"/>
        <end position="91"/>
    </location>
</feature>
<evidence type="ECO:0000256" key="3">
    <source>
        <dbReference type="SAM" id="MobiDB-lite"/>
    </source>
</evidence>
<evidence type="ECO:0000256" key="1">
    <source>
        <dbReference type="ARBA" id="ARBA00022723"/>
    </source>
</evidence>
<dbReference type="PROSITE" id="PS50048">
    <property type="entry name" value="ZN2_CY6_FUNGAL_2"/>
    <property type="match status" value="1"/>
</dbReference>
<dbReference type="GO" id="GO:0000981">
    <property type="term" value="F:DNA-binding transcription factor activity, RNA polymerase II-specific"/>
    <property type="evidence" value="ECO:0007669"/>
    <property type="project" value="InterPro"/>
</dbReference>
<sequence length="815" mass="91444">MDQVFASTPDGLQRRPYRSKRNRPCMLCRARKTSCRRADNDISCITCRKRGQRCSFLNDIAPEARPAGLPSGSADDGHGLDSMGQPGDGFSTSILPENVVNDAGLGFPDHRMNDGFPHYSVDMEAMYGGFTDARIWSSPPLEEPQSVNAALGSDLMHSDEEIFEARERVASLPVPEALEPSLNRPEKAPQTEISFSNGAKSTPRLPIDRSSAATFSIDQRPDFQSTYFGLSGESDPYLLRHYLYNDADEFPFLRVIYRRTQHGTIPRDQLSVTEHPAATAQDSSHVPVQFLLTSNELGDELRRLGPTNHLYDHESVREELNNLVNEEIGQRLVLLFVQYVFPAFPVISRSRLATALGDYYESSSTRAAPLPSYLLAAIYASALPFTAYDDILCVSSVYKKPPAEKLWQMVYDGVQTDLHTPRLATISAALLYLHRPRVGVQHVSADNSFAWSLMTSIVGLVASLALHLDCRSWSIPPWEKRLRRRLWWMTFSEATWRSLLLGRPSVISPDQWNVSELTFADFEFEDNPSLDEEISASNDFAAKLRRAMSESDGGTMSQKLATLATIADNIYRCLYTIRATAKLANDLSGSIRAIRPLREELKSWYASLPVHLKTPRADPERAAPAAPSSVACLKFAYLTLEILLYRALLRPLGNIDLEDASINTPRTDQFISGFLAEGSCNDSDSNMAGQMSHDSLRNEVELIICAAENCARIVSTFTVELMSWDFAGFWYSWSRIGWAITSSFLALLFVQSPSVEHAKTCKTLIDKWRQILRHQSQSFEDMSLGILRLDAMYWSDMNKIFRINRHVAQVIKEST</sequence>
<gene>
    <name evidence="5" type="ORF">E0L32_007527</name>
</gene>
<feature type="domain" description="Zn(2)-C6 fungal-type" evidence="4">
    <location>
        <begin position="24"/>
        <end position="56"/>
    </location>
</feature>
<dbReference type="InParanoid" id="A0A507B596"/>
<accession>A0A507B596</accession>
<dbReference type="PROSITE" id="PS00463">
    <property type="entry name" value="ZN2_CY6_FUNGAL_1"/>
    <property type="match status" value="1"/>
</dbReference>
<keyword evidence="6" id="KW-1185">Reference proteome</keyword>
<keyword evidence="1" id="KW-0479">Metal-binding</keyword>